<dbReference type="STRING" id="1108045.GORHZ_138_00110"/>
<organism evidence="5 6">
    <name type="scientific">Gordonia rhizosphera NBRC 16068</name>
    <dbReference type="NCBI Taxonomy" id="1108045"/>
    <lineage>
        <taxon>Bacteria</taxon>
        <taxon>Bacillati</taxon>
        <taxon>Actinomycetota</taxon>
        <taxon>Actinomycetes</taxon>
        <taxon>Mycobacteriales</taxon>
        <taxon>Gordoniaceae</taxon>
        <taxon>Gordonia</taxon>
    </lineage>
</organism>
<dbReference type="SUPFAM" id="SSF46785">
    <property type="entry name" value="Winged helix' DNA-binding domain"/>
    <property type="match status" value="1"/>
</dbReference>
<dbReference type="CDD" id="cd07377">
    <property type="entry name" value="WHTH_GntR"/>
    <property type="match status" value="1"/>
</dbReference>
<evidence type="ECO:0000256" key="3">
    <source>
        <dbReference type="ARBA" id="ARBA00023163"/>
    </source>
</evidence>
<keyword evidence="3" id="KW-0804">Transcription</keyword>
<gene>
    <name evidence="5" type="ORF">GORHZ_138_00110</name>
</gene>
<dbReference type="eggNOG" id="COG1725">
    <property type="taxonomic scope" value="Bacteria"/>
</dbReference>
<dbReference type="PANTHER" id="PTHR38445">
    <property type="entry name" value="HTH-TYPE TRANSCRIPTIONAL REPRESSOR YTRA"/>
    <property type="match status" value="1"/>
</dbReference>
<dbReference type="Proteomes" id="UP000008363">
    <property type="component" value="Unassembled WGS sequence"/>
</dbReference>
<dbReference type="InterPro" id="IPR000524">
    <property type="entry name" value="Tscrpt_reg_HTH_GntR"/>
</dbReference>
<dbReference type="AlphaFoldDB" id="K6WHG4"/>
<keyword evidence="6" id="KW-1185">Reference proteome</keyword>
<dbReference type="PANTHER" id="PTHR38445:SF9">
    <property type="entry name" value="HTH-TYPE TRANSCRIPTIONAL REPRESSOR YTRA"/>
    <property type="match status" value="1"/>
</dbReference>
<feature type="domain" description="HTH gntR-type" evidence="4">
    <location>
        <begin position="17"/>
        <end position="85"/>
    </location>
</feature>
<dbReference type="PROSITE" id="PS50949">
    <property type="entry name" value="HTH_GNTR"/>
    <property type="match status" value="1"/>
</dbReference>
<name>K6WHG4_9ACTN</name>
<evidence type="ECO:0000259" key="4">
    <source>
        <dbReference type="PROSITE" id="PS50949"/>
    </source>
</evidence>
<evidence type="ECO:0000313" key="6">
    <source>
        <dbReference type="Proteomes" id="UP000008363"/>
    </source>
</evidence>
<dbReference type="Gene3D" id="1.10.10.10">
    <property type="entry name" value="Winged helix-like DNA-binding domain superfamily/Winged helix DNA-binding domain"/>
    <property type="match status" value="1"/>
</dbReference>
<comment type="caution">
    <text evidence="5">The sequence shown here is derived from an EMBL/GenBank/DDBJ whole genome shotgun (WGS) entry which is preliminary data.</text>
</comment>
<protein>
    <submittedName>
        <fullName evidence="5">Putative GntR family transcriptional regulator</fullName>
    </submittedName>
</protein>
<proteinExistence type="predicted"/>
<keyword evidence="1" id="KW-0805">Transcription regulation</keyword>
<dbReference type="InterPro" id="IPR036390">
    <property type="entry name" value="WH_DNA-bd_sf"/>
</dbReference>
<dbReference type="GO" id="GO:0003677">
    <property type="term" value="F:DNA binding"/>
    <property type="evidence" value="ECO:0007669"/>
    <property type="project" value="UniProtKB-KW"/>
</dbReference>
<accession>K6WHG4</accession>
<dbReference type="SMART" id="SM00345">
    <property type="entry name" value="HTH_GNTR"/>
    <property type="match status" value="1"/>
</dbReference>
<keyword evidence="2" id="KW-0238">DNA-binding</keyword>
<evidence type="ECO:0000256" key="1">
    <source>
        <dbReference type="ARBA" id="ARBA00023015"/>
    </source>
</evidence>
<reference evidence="5 6" key="1">
    <citation type="submission" date="2012-08" db="EMBL/GenBank/DDBJ databases">
        <title>Whole genome shotgun sequence of Gordonia rhizosphera NBRC 16068.</title>
        <authorList>
            <person name="Takarada H."/>
            <person name="Isaki S."/>
            <person name="Hosoyama A."/>
            <person name="Tsuchikane K."/>
            <person name="Katsumata H."/>
            <person name="Baba S."/>
            <person name="Ohji S."/>
            <person name="Yamazaki S."/>
            <person name="Fujita N."/>
        </authorList>
    </citation>
    <scope>NUCLEOTIDE SEQUENCE [LARGE SCALE GENOMIC DNA]</scope>
    <source>
        <strain evidence="5 6">NBRC 16068</strain>
    </source>
</reference>
<dbReference type="RefSeq" id="WP_006335232.1">
    <property type="nucleotide sequence ID" value="NZ_BAHC01000138.1"/>
</dbReference>
<dbReference type="OrthoDB" id="4307011at2"/>
<evidence type="ECO:0000256" key="2">
    <source>
        <dbReference type="ARBA" id="ARBA00023125"/>
    </source>
</evidence>
<dbReference type="EMBL" id="BAHC01000138">
    <property type="protein sequence ID" value="GAB91597.1"/>
    <property type="molecule type" value="Genomic_DNA"/>
</dbReference>
<sequence length="125" mass="13526">METDLASLLTIDPHGAVPPFEQVRAGIVDLVGRGELLVGQRIPTVRKLASDLDLAANTVARSYRELESAGVIETRGRHGSFIKAGRDTATDRAQQASVEHVQALRALGIDDDTIIEMVARATRLR</sequence>
<dbReference type="GO" id="GO:0003700">
    <property type="term" value="F:DNA-binding transcription factor activity"/>
    <property type="evidence" value="ECO:0007669"/>
    <property type="project" value="InterPro"/>
</dbReference>
<dbReference type="InterPro" id="IPR036388">
    <property type="entry name" value="WH-like_DNA-bd_sf"/>
</dbReference>
<dbReference type="Pfam" id="PF00392">
    <property type="entry name" value="GntR"/>
    <property type="match status" value="1"/>
</dbReference>
<evidence type="ECO:0000313" key="5">
    <source>
        <dbReference type="EMBL" id="GAB91597.1"/>
    </source>
</evidence>